<proteinExistence type="inferred from homology"/>
<protein>
    <recommendedName>
        <fullName evidence="3">Glycoside hydrolase family 20 catalytic domain-containing protein</fullName>
    </recommendedName>
</protein>
<keyword evidence="2" id="KW-0378">Hydrolase</keyword>
<evidence type="ECO:0000259" key="3">
    <source>
        <dbReference type="Pfam" id="PF00728"/>
    </source>
</evidence>
<name>A0A7J3I6U6_9CREN</name>
<sequence length="141" mass="16475">MINVIDSKAREFVHNLLEEVLNFFPGKYVHIDGDEVWALGEGISLDVAREFRGPQLYEEHYRELIGIVKSKGKIPMIWGNTIMSAYMREDEARYRRKLIESSIWRDTVIVNWDYGVNPKNYFVEKIRILSTRGLKQVVALA</sequence>
<dbReference type="GO" id="GO:0004563">
    <property type="term" value="F:beta-N-acetylhexosaminidase activity"/>
    <property type="evidence" value="ECO:0007669"/>
    <property type="project" value="UniProtKB-ARBA"/>
</dbReference>
<accession>A0A7J3I6U6</accession>
<dbReference type="InterPro" id="IPR015883">
    <property type="entry name" value="Glyco_hydro_20_cat"/>
</dbReference>
<evidence type="ECO:0000313" key="4">
    <source>
        <dbReference type="EMBL" id="HGN36363.1"/>
    </source>
</evidence>
<comment type="similarity">
    <text evidence="1">Belongs to the glycosyl hydrolase 20 family.</text>
</comment>
<dbReference type="AlphaFoldDB" id="A0A7J3I6U6"/>
<dbReference type="SUPFAM" id="SSF51445">
    <property type="entry name" value="(Trans)glycosidases"/>
    <property type="match status" value="1"/>
</dbReference>
<dbReference type="GO" id="GO:0005975">
    <property type="term" value="P:carbohydrate metabolic process"/>
    <property type="evidence" value="ECO:0007669"/>
    <property type="project" value="InterPro"/>
</dbReference>
<feature type="domain" description="Glycoside hydrolase family 20 catalytic" evidence="3">
    <location>
        <begin position="2"/>
        <end position="93"/>
    </location>
</feature>
<organism evidence="4">
    <name type="scientific">Ignisphaera aggregans</name>
    <dbReference type="NCBI Taxonomy" id="334771"/>
    <lineage>
        <taxon>Archaea</taxon>
        <taxon>Thermoproteota</taxon>
        <taxon>Thermoprotei</taxon>
        <taxon>Desulfurococcales</taxon>
        <taxon>Desulfurococcaceae</taxon>
        <taxon>Ignisphaera</taxon>
    </lineage>
</organism>
<reference evidence="4" key="1">
    <citation type="journal article" date="2020" name="mSystems">
        <title>Genome- and Community-Level Interaction Insights into Carbon Utilization and Element Cycling Functions of Hydrothermarchaeota in Hydrothermal Sediment.</title>
        <authorList>
            <person name="Zhou Z."/>
            <person name="Liu Y."/>
            <person name="Xu W."/>
            <person name="Pan J."/>
            <person name="Luo Z.H."/>
            <person name="Li M."/>
        </authorList>
    </citation>
    <scope>NUCLEOTIDE SEQUENCE [LARGE SCALE GENOMIC DNA]</scope>
    <source>
        <strain evidence="4">SpSt-618</strain>
    </source>
</reference>
<evidence type="ECO:0000256" key="1">
    <source>
        <dbReference type="ARBA" id="ARBA00006285"/>
    </source>
</evidence>
<comment type="caution">
    <text evidence="4">The sequence shown here is derived from an EMBL/GenBank/DDBJ whole genome shotgun (WGS) entry which is preliminary data.</text>
</comment>
<dbReference type="Gene3D" id="3.20.20.80">
    <property type="entry name" value="Glycosidases"/>
    <property type="match status" value="1"/>
</dbReference>
<gene>
    <name evidence="4" type="ORF">ENT87_02265</name>
</gene>
<dbReference type="InterPro" id="IPR017853">
    <property type="entry name" value="GH"/>
</dbReference>
<dbReference type="Pfam" id="PF00728">
    <property type="entry name" value="Glyco_hydro_20"/>
    <property type="match status" value="1"/>
</dbReference>
<evidence type="ECO:0000256" key="2">
    <source>
        <dbReference type="ARBA" id="ARBA00022801"/>
    </source>
</evidence>
<dbReference type="EMBL" id="DTAI01000070">
    <property type="protein sequence ID" value="HGN36363.1"/>
    <property type="molecule type" value="Genomic_DNA"/>
</dbReference>